<gene>
    <name evidence="3" type="ORF">L484_001405</name>
</gene>
<feature type="signal peptide" evidence="2">
    <location>
        <begin position="1"/>
        <end position="27"/>
    </location>
</feature>
<feature type="compositionally biased region" description="Polar residues" evidence="1">
    <location>
        <begin position="43"/>
        <end position="53"/>
    </location>
</feature>
<feature type="chain" id="PRO_5004929593" evidence="2">
    <location>
        <begin position="28"/>
        <end position="109"/>
    </location>
</feature>
<accession>W9STH8</accession>
<feature type="region of interest" description="Disordered" evidence="1">
    <location>
        <begin position="43"/>
        <end position="109"/>
    </location>
</feature>
<reference evidence="4" key="1">
    <citation type="submission" date="2013-01" db="EMBL/GenBank/DDBJ databases">
        <title>Draft Genome Sequence of a Mulberry Tree, Morus notabilis C.K. Schneid.</title>
        <authorList>
            <person name="He N."/>
            <person name="Zhao S."/>
        </authorList>
    </citation>
    <scope>NUCLEOTIDE SEQUENCE</scope>
</reference>
<sequence length="109" mass="11863">MRHLIMKALLPLAIVLVLVMNMRPIEASRVLNEDHAYRLLLTTMQKGSDTPSAPNLPDNPWRDTPSSPNSPFIPLSKGSDTPSAPNVPISPASSIPKHFTGHAMPPPRP</sequence>
<evidence type="ECO:0000256" key="2">
    <source>
        <dbReference type="SAM" id="SignalP"/>
    </source>
</evidence>
<dbReference type="Proteomes" id="UP000030645">
    <property type="component" value="Unassembled WGS sequence"/>
</dbReference>
<evidence type="ECO:0000313" key="4">
    <source>
        <dbReference type="Proteomes" id="UP000030645"/>
    </source>
</evidence>
<evidence type="ECO:0000256" key="1">
    <source>
        <dbReference type="SAM" id="MobiDB-lite"/>
    </source>
</evidence>
<evidence type="ECO:0000313" key="3">
    <source>
        <dbReference type="EMBL" id="EXC25676.1"/>
    </source>
</evidence>
<protein>
    <submittedName>
        <fullName evidence="3">Uncharacterized protein</fullName>
    </submittedName>
</protein>
<keyword evidence="4" id="KW-1185">Reference proteome</keyword>
<dbReference type="EMBL" id="KE346079">
    <property type="protein sequence ID" value="EXC25676.1"/>
    <property type="molecule type" value="Genomic_DNA"/>
</dbReference>
<organism evidence="3 4">
    <name type="scientific">Morus notabilis</name>
    <dbReference type="NCBI Taxonomy" id="981085"/>
    <lineage>
        <taxon>Eukaryota</taxon>
        <taxon>Viridiplantae</taxon>
        <taxon>Streptophyta</taxon>
        <taxon>Embryophyta</taxon>
        <taxon>Tracheophyta</taxon>
        <taxon>Spermatophyta</taxon>
        <taxon>Magnoliopsida</taxon>
        <taxon>eudicotyledons</taxon>
        <taxon>Gunneridae</taxon>
        <taxon>Pentapetalae</taxon>
        <taxon>rosids</taxon>
        <taxon>fabids</taxon>
        <taxon>Rosales</taxon>
        <taxon>Moraceae</taxon>
        <taxon>Moreae</taxon>
        <taxon>Morus</taxon>
    </lineage>
</organism>
<name>W9STH8_9ROSA</name>
<proteinExistence type="predicted"/>
<keyword evidence="2" id="KW-0732">Signal</keyword>
<dbReference type="AlphaFoldDB" id="W9STH8"/>